<feature type="domain" description="OBG-type G" evidence="7">
    <location>
        <begin position="64"/>
        <end position="235"/>
    </location>
</feature>
<dbReference type="CDD" id="cd01897">
    <property type="entry name" value="NOG"/>
    <property type="match status" value="1"/>
</dbReference>
<dbReference type="AlphaFoldDB" id="F2U4V4"/>
<comment type="subcellular location">
    <subcellularLocation>
        <location evidence="1">Nucleus</location>
        <location evidence="1">Nucleolus</location>
    </subcellularLocation>
</comment>
<dbReference type="KEGG" id="sre:PTSG_03331"/>
<dbReference type="InterPro" id="IPR031167">
    <property type="entry name" value="G_OBG"/>
</dbReference>
<organism evidence="9">
    <name type="scientific">Salpingoeca rosetta (strain ATCC 50818 / BSB-021)</name>
    <dbReference type="NCBI Taxonomy" id="946362"/>
    <lineage>
        <taxon>Eukaryota</taxon>
        <taxon>Choanoflagellata</taxon>
        <taxon>Craspedida</taxon>
        <taxon>Salpingoecidae</taxon>
        <taxon>Salpingoeca</taxon>
    </lineage>
</organism>
<dbReference type="InterPro" id="IPR041623">
    <property type="entry name" value="NOG1_N"/>
</dbReference>
<evidence type="ECO:0000256" key="1">
    <source>
        <dbReference type="ARBA" id="ARBA00004604"/>
    </source>
</evidence>
<dbReference type="eggNOG" id="KOG1490">
    <property type="taxonomic scope" value="Eukaryota"/>
</dbReference>
<feature type="region of interest" description="Disordered" evidence="6">
    <location>
        <begin position="308"/>
        <end position="328"/>
    </location>
</feature>
<dbReference type="PRINTS" id="PR00326">
    <property type="entry name" value="GTP1OBG"/>
</dbReference>
<protein>
    <submittedName>
        <fullName evidence="8">GTP binding protein 4</fullName>
    </submittedName>
</protein>
<dbReference type="InterPro" id="IPR010674">
    <property type="entry name" value="NOG1_Rossman_fold_dom"/>
</dbReference>
<dbReference type="GO" id="GO:0042254">
    <property type="term" value="P:ribosome biogenesis"/>
    <property type="evidence" value="ECO:0007669"/>
    <property type="project" value="UniProtKB-KW"/>
</dbReference>
<dbReference type="InterPro" id="IPR006694">
    <property type="entry name" value="Fatty_acid_hydroxylase"/>
</dbReference>
<evidence type="ECO:0000256" key="5">
    <source>
        <dbReference type="ARBA" id="ARBA00023242"/>
    </source>
</evidence>
<reference evidence="8" key="1">
    <citation type="submission" date="2009-08" db="EMBL/GenBank/DDBJ databases">
        <title>Annotation of Salpingoeca rosetta.</title>
        <authorList>
            <consortium name="The Broad Institute Genome Sequencing Platform"/>
            <person name="Russ C."/>
            <person name="Cuomo C."/>
            <person name="Burger G."/>
            <person name="Gray M.W."/>
            <person name="Holland P.W.H."/>
            <person name="King N."/>
            <person name="Lang F.B.F."/>
            <person name="Roger A.J."/>
            <person name="Ruiz-Trillo I."/>
            <person name="Young S.K."/>
            <person name="Zeng Q."/>
            <person name="Gargeya S."/>
            <person name="Alvarado L."/>
            <person name="Berlin A."/>
            <person name="Chapman S.B."/>
            <person name="Chen Z."/>
            <person name="Freedman E."/>
            <person name="Gellesch M."/>
            <person name="Goldberg J."/>
            <person name="Griggs A."/>
            <person name="Gujja S."/>
            <person name="Heilman E."/>
            <person name="Heiman D."/>
            <person name="Howarth C."/>
            <person name="Mehta T."/>
            <person name="Neiman D."/>
            <person name="Pearson M."/>
            <person name="Roberts A."/>
            <person name="Saif S."/>
            <person name="Shea T."/>
            <person name="Shenoy N."/>
            <person name="Sisk P."/>
            <person name="Stolte C."/>
            <person name="Sykes S."/>
            <person name="White J."/>
            <person name="Yandava C."/>
            <person name="Haas B."/>
            <person name="Nusbaum C."/>
            <person name="Birren B."/>
        </authorList>
    </citation>
    <scope>NUCLEOTIDE SEQUENCE [LARGE SCALE GENOMIC DNA]</scope>
    <source>
        <strain evidence="8">ATCC 50818</strain>
    </source>
</reference>
<feature type="region of interest" description="Disordered" evidence="6">
    <location>
        <begin position="247"/>
        <end position="283"/>
    </location>
</feature>
<dbReference type="EMBL" id="GL832961">
    <property type="protein sequence ID" value="EGD82670.1"/>
    <property type="molecule type" value="Genomic_DNA"/>
</dbReference>
<keyword evidence="5" id="KW-0539">Nucleus</keyword>
<evidence type="ECO:0000256" key="6">
    <source>
        <dbReference type="SAM" id="MobiDB-lite"/>
    </source>
</evidence>
<dbReference type="Pfam" id="PF06858">
    <property type="entry name" value="NOG1"/>
    <property type="match status" value="1"/>
</dbReference>
<dbReference type="Gene3D" id="3.40.50.300">
    <property type="entry name" value="P-loop containing nucleotide triphosphate hydrolases"/>
    <property type="match status" value="1"/>
</dbReference>
<keyword evidence="3" id="KW-0547">Nucleotide-binding</keyword>
<feature type="compositionally biased region" description="Low complexity" evidence="6">
    <location>
        <begin position="313"/>
        <end position="324"/>
    </location>
</feature>
<accession>F2U4V4</accession>
<gene>
    <name evidence="8" type="ORF">PTSG_03331</name>
</gene>
<dbReference type="STRING" id="946362.F2U4V4"/>
<evidence type="ECO:0000256" key="2">
    <source>
        <dbReference type="ARBA" id="ARBA00022517"/>
    </source>
</evidence>
<dbReference type="InterPro" id="IPR027417">
    <property type="entry name" value="P-loop_NTPase"/>
</dbReference>
<evidence type="ECO:0000313" key="8">
    <source>
        <dbReference type="EMBL" id="EGD82670.1"/>
    </source>
</evidence>
<evidence type="ECO:0000256" key="4">
    <source>
        <dbReference type="ARBA" id="ARBA00023134"/>
    </source>
</evidence>
<dbReference type="RefSeq" id="XP_004995906.1">
    <property type="nucleotide sequence ID" value="XM_004995849.1"/>
</dbReference>
<dbReference type="OrthoDB" id="415015at2759"/>
<dbReference type="GO" id="GO:0005525">
    <property type="term" value="F:GTP binding"/>
    <property type="evidence" value="ECO:0007669"/>
    <property type="project" value="UniProtKB-KW"/>
</dbReference>
<dbReference type="GO" id="GO:0016491">
    <property type="term" value="F:oxidoreductase activity"/>
    <property type="evidence" value="ECO:0007669"/>
    <property type="project" value="InterPro"/>
</dbReference>
<dbReference type="PANTHER" id="PTHR45759">
    <property type="entry name" value="NUCLEOLAR GTP-BINDING PROTEIN 1"/>
    <property type="match status" value="1"/>
</dbReference>
<dbReference type="GeneID" id="16076492"/>
<keyword evidence="9" id="KW-1185">Reference proteome</keyword>
<dbReference type="PROSITE" id="PS51710">
    <property type="entry name" value="G_OBG"/>
    <property type="match status" value="1"/>
</dbReference>
<dbReference type="SUPFAM" id="SSF52540">
    <property type="entry name" value="P-loop containing nucleoside triphosphate hydrolases"/>
    <property type="match status" value="1"/>
</dbReference>
<dbReference type="eggNOG" id="KOG0873">
    <property type="taxonomic scope" value="Eukaryota"/>
</dbReference>
<dbReference type="Proteomes" id="UP000007799">
    <property type="component" value="Unassembled WGS sequence"/>
</dbReference>
<sequence length="635" mass="71173">MHSLAEECVQQLKQGESLEQCKQLKHRALGRMATVLHDRKSSLGYLEQLRQHLSRLPSIDPNTRTLLVTGFPNVGKSSFVNKVTRADVEVQPYVFTTKSLFVGHTDYQYLRWQVIDTPAILDHPLEQRNTIEMQAITALAHLRACVLYVMDLSQQCGFTVEQQFSLFENIKPLFAKKPLAIIVNKADTMKIEDAPTEVQERLKAYEAEGISVLSMSTLTGEGVAQVKNAACDKLMTYRMKSKLQATPTPHTIVSKPKTAPATTTATTATTANLSTNNNPNTNNTNNYVTSTPSAFAPKTDDAELPPSYAAPSTTDTTTRTNIGTDADDSAAVRGPSTLCVTLHTLRDCLRISTLCTLAAVGIQPLYHHFVTGVWPWSQRAWFVASTMAVHEVMYYGVNSAFLLMDRFGICSKHKIDRGSTPEPSRALIAKTLRKSAVSHWVIQPISLYALFPLFLRMGMDVAGPPAAGALVPMMCRFGFSVLVNDALFYWTHRLLHMPQLYARFHKQHHEYKATTGFAAEYASPLEQLLSNQLPVVVGPLLCRMTTTEWLVFLVWRLWRTYEDHSGYDFHNTFLGRLGLSHGYSAIYHDFHHSHNLGNFGGPANAFWDHIGGTQDAYLRYIRRNNIPSYHTPYLF</sequence>
<dbReference type="GO" id="GO:0005506">
    <property type="term" value="F:iron ion binding"/>
    <property type="evidence" value="ECO:0007669"/>
    <property type="project" value="InterPro"/>
</dbReference>
<dbReference type="InParanoid" id="F2U4V4"/>
<dbReference type="FunFam" id="3.40.50.300:FF:000496">
    <property type="entry name" value="Nucleolar GTP-binding protein 1"/>
    <property type="match status" value="1"/>
</dbReference>
<evidence type="ECO:0000313" key="9">
    <source>
        <dbReference type="Proteomes" id="UP000007799"/>
    </source>
</evidence>
<dbReference type="InterPro" id="IPR006073">
    <property type="entry name" value="GTP-bd"/>
</dbReference>
<dbReference type="Pfam" id="PF17835">
    <property type="entry name" value="NOG1_N"/>
    <property type="match status" value="1"/>
</dbReference>
<dbReference type="GO" id="GO:0005730">
    <property type="term" value="C:nucleolus"/>
    <property type="evidence" value="ECO:0007669"/>
    <property type="project" value="UniProtKB-SubCell"/>
</dbReference>
<evidence type="ECO:0000256" key="3">
    <source>
        <dbReference type="ARBA" id="ARBA00022741"/>
    </source>
</evidence>
<keyword evidence="2" id="KW-0690">Ribosome biogenesis</keyword>
<dbReference type="Gene3D" id="1.20.120.1190">
    <property type="match status" value="1"/>
</dbReference>
<feature type="compositionally biased region" description="Low complexity" evidence="6">
    <location>
        <begin position="258"/>
        <end position="283"/>
    </location>
</feature>
<name>F2U4V4_SALR5</name>
<dbReference type="Pfam" id="PF04116">
    <property type="entry name" value="FA_hydroxylase"/>
    <property type="match status" value="1"/>
</dbReference>
<evidence type="ECO:0000259" key="7">
    <source>
        <dbReference type="PROSITE" id="PS51710"/>
    </source>
</evidence>
<keyword evidence="4" id="KW-0342">GTP-binding</keyword>
<proteinExistence type="predicted"/>
<dbReference type="GO" id="GO:0008610">
    <property type="term" value="P:lipid biosynthetic process"/>
    <property type="evidence" value="ECO:0007669"/>
    <property type="project" value="InterPro"/>
</dbReference>